<evidence type="ECO:0000313" key="1">
    <source>
        <dbReference type="EMBL" id="KAG6666684.1"/>
    </source>
</evidence>
<name>A0A8T1RIV2_CARIL</name>
<accession>A0A8T1RIV2</accession>
<dbReference type="EMBL" id="CM031809">
    <property type="protein sequence ID" value="KAG6666684.1"/>
    <property type="molecule type" value="Genomic_DNA"/>
</dbReference>
<reference evidence="1" key="1">
    <citation type="submission" date="2020-12" db="EMBL/GenBank/DDBJ databases">
        <title>WGS assembly of Carya illinoinensis cv. Pawnee.</title>
        <authorList>
            <person name="Platts A."/>
            <person name="Shu S."/>
            <person name="Wright S."/>
            <person name="Barry K."/>
            <person name="Edger P."/>
            <person name="Pires J.C."/>
            <person name="Schmutz J."/>
        </authorList>
    </citation>
    <scope>NUCLEOTIDE SEQUENCE</scope>
    <source>
        <tissue evidence="1">Leaf</tissue>
    </source>
</reference>
<dbReference type="Proteomes" id="UP000811609">
    <property type="component" value="Chromosome 1"/>
</dbReference>
<dbReference type="AlphaFoldDB" id="A0A8T1RIV2"/>
<proteinExistence type="predicted"/>
<protein>
    <submittedName>
        <fullName evidence="1">Uncharacterized protein</fullName>
    </submittedName>
</protein>
<keyword evidence="2" id="KW-1185">Reference proteome</keyword>
<organism evidence="1 2">
    <name type="scientific">Carya illinoinensis</name>
    <name type="common">Pecan</name>
    <dbReference type="NCBI Taxonomy" id="32201"/>
    <lineage>
        <taxon>Eukaryota</taxon>
        <taxon>Viridiplantae</taxon>
        <taxon>Streptophyta</taxon>
        <taxon>Embryophyta</taxon>
        <taxon>Tracheophyta</taxon>
        <taxon>Spermatophyta</taxon>
        <taxon>Magnoliopsida</taxon>
        <taxon>eudicotyledons</taxon>
        <taxon>Gunneridae</taxon>
        <taxon>Pentapetalae</taxon>
        <taxon>rosids</taxon>
        <taxon>fabids</taxon>
        <taxon>Fagales</taxon>
        <taxon>Juglandaceae</taxon>
        <taxon>Carya</taxon>
    </lineage>
</organism>
<evidence type="ECO:0000313" key="2">
    <source>
        <dbReference type="Proteomes" id="UP000811609"/>
    </source>
</evidence>
<comment type="caution">
    <text evidence="1">The sequence shown here is derived from an EMBL/GenBank/DDBJ whole genome shotgun (WGS) entry which is preliminary data.</text>
</comment>
<gene>
    <name evidence="1" type="ORF">CIPAW_01G049200</name>
</gene>
<sequence>MKGAAHHCTLPVVFPLAPPPRTLRPPSLTLCPPGTVATPPRPLGFSLFCRATQLCRSPFNGF</sequence>